<dbReference type="SUPFAM" id="SSF53098">
    <property type="entry name" value="Ribonuclease H-like"/>
    <property type="match status" value="1"/>
</dbReference>
<sequence length="924" mass="107317">MKKNPIYAVVDIETTGTDPQVDRIIQFGCVLIEEGKIVTRFSTDVNPGRSISPQIQHLTGITNKQVTKAPYFEDIALTIHHLLADTIFVAHNIYFDYSFLNKELQRCGAPELQIPGIDTVELSQIFFPTEKSFRLSDLSESLGLVHENPHQADSDAQVTAEVFLLIEKRIRTLPLLSLKMILLLSDQLGMETGAYLNRLYEEMKVQPIPLKEGLQVIDGLVLRKKVLPYFETSVYETGAYPTSKKQKERVFAKQLTYRKEQSRMMNDVFKHFTEGKEKNLFIEAATGIGKTFGYLFPSSYFAEPKKPVIVSTVSIMLQNQLFEKDIPFTNRFAEKKLQATVLKSHRHYLDLQRFRETLKNPIKQKQYALYQMRVLVWLLETETGDLDELQLINFNHIFWKDTIHRGTELLKKDDPLYQEDFVRFLYKKAEQSNLLIVNHAFLMQESFRKHPLLPKEASLIIDEAHHLPDVVKRTALQTIPIYAFQKQVVQAREEGQLFDQVISLLEKLPTEKRYVEMYSRTLIDIVEDLKDFAYELGQILVIDKREQLQESVIQKTQFDQLSLEGEKLIRKIETYLSDLEEIQQQVRTGIDRQLERFSVSERMKLTALFQLFSEVSNLAECFDIFVNQWEAHWVKEYRTDKKGLTILAVNDLSAGMIKKASWYPNYQHILYTGGTLVFWKNRQYLPDKLGVDDFSVKVLPDPYDYEKSARLYVPKLPMDIHEVSDAEFAEYISQIVEQVARQEDRPILVLFTSHEVLRKTYSHLHQSMMNIGREVMAQGISGTREKLLKRFYHSKNSILLGADSFWEGVDLPGDSLQLLIVTRLPFENPKRLLVKAEYEYLEAQGINPFTGEALPKASMRLRQALGRLIRSENDHGVLLVLDRRLVRTKYGKRMLRALPKRLPVEELSLDETLLSIHEFFKEKG</sequence>
<evidence type="ECO:0000313" key="14">
    <source>
        <dbReference type="EMBL" id="WYJ92436.1"/>
    </source>
</evidence>
<dbReference type="Gene3D" id="3.40.50.300">
    <property type="entry name" value="P-loop containing nucleotide triphosphate hydrolases"/>
    <property type="match status" value="2"/>
</dbReference>
<dbReference type="EC" id="3.1.-.-" evidence="10 11"/>
<dbReference type="InterPro" id="IPR006555">
    <property type="entry name" value="ATP-dep_Helicase_C"/>
</dbReference>
<feature type="binding site" evidence="10">
    <location>
        <begin position="284"/>
        <end position="291"/>
    </location>
    <ligand>
        <name>ATP</name>
        <dbReference type="ChEBI" id="CHEBI:30616"/>
    </ligand>
</feature>
<keyword evidence="2" id="KW-0548">Nucleotidyltransferase</keyword>
<keyword evidence="7 10" id="KW-0269">Exonuclease</keyword>
<reference evidence="14" key="3">
    <citation type="submission" date="2024-03" db="EMBL/GenBank/DDBJ databases">
        <title>The Genome Sequence of Enterococcus sp. DIV0242b.</title>
        <authorList>
            <consortium name="The Broad Institute Genomics Platform"/>
            <consortium name="The Broad Institute Microbial Omics Core"/>
            <consortium name="The Broad Institute Genomic Center for Infectious Diseases"/>
            <person name="Earl A."/>
            <person name="Manson A."/>
            <person name="Gilmore M."/>
            <person name="Schwartman J."/>
            <person name="Shea T."/>
            <person name="Abouelleil A."/>
            <person name="Cao P."/>
            <person name="Chapman S."/>
            <person name="Cusick C."/>
            <person name="Young S."/>
            <person name="Neafsey D."/>
            <person name="Nusbaum C."/>
            <person name="Birren B."/>
        </authorList>
    </citation>
    <scope>NUCLEOTIDE SEQUENCE</scope>
    <source>
        <strain evidence="14">9E7_DIV0242</strain>
    </source>
</reference>
<dbReference type="InterPro" id="IPR006310">
    <property type="entry name" value="DinG"/>
</dbReference>
<dbReference type="NCBIfam" id="TIGR00573">
    <property type="entry name" value="dnaq"/>
    <property type="match status" value="1"/>
</dbReference>
<evidence type="ECO:0000256" key="4">
    <source>
        <dbReference type="ARBA" id="ARBA00022722"/>
    </source>
</evidence>
<keyword evidence="8 10" id="KW-0067">ATP-binding</keyword>
<evidence type="ECO:0000313" key="15">
    <source>
        <dbReference type="Proteomes" id="UP000195141"/>
    </source>
</evidence>
<evidence type="ECO:0000256" key="6">
    <source>
        <dbReference type="ARBA" id="ARBA00022801"/>
    </source>
</evidence>
<dbReference type="InterPro" id="IPR036397">
    <property type="entry name" value="RNaseH_sf"/>
</dbReference>
<dbReference type="GO" id="GO:0004386">
    <property type="term" value="F:helicase activity"/>
    <property type="evidence" value="ECO:0007669"/>
    <property type="project" value="UniProtKB-KW"/>
</dbReference>
<dbReference type="OrthoDB" id="9803913at2"/>
<dbReference type="GO" id="GO:0016818">
    <property type="term" value="F:hydrolase activity, acting on acid anhydrides, in phosphorus-containing anhydrides"/>
    <property type="evidence" value="ECO:0007669"/>
    <property type="project" value="InterPro"/>
</dbReference>
<dbReference type="GO" id="GO:0045004">
    <property type="term" value="P:DNA replication proofreading"/>
    <property type="evidence" value="ECO:0007669"/>
    <property type="project" value="TreeGrafter"/>
</dbReference>
<dbReference type="InterPro" id="IPR006054">
    <property type="entry name" value="DnaQ"/>
</dbReference>
<dbReference type="Gene3D" id="3.30.420.10">
    <property type="entry name" value="Ribonuclease H-like superfamily/Ribonuclease H"/>
    <property type="match status" value="1"/>
</dbReference>
<dbReference type="SMART" id="SM00491">
    <property type="entry name" value="HELICc2"/>
    <property type="match status" value="1"/>
</dbReference>
<dbReference type="PANTHER" id="PTHR30231:SF41">
    <property type="entry name" value="DNA POLYMERASE III SUBUNIT EPSILON"/>
    <property type="match status" value="1"/>
</dbReference>
<keyword evidence="3" id="KW-0235">DNA replication</keyword>
<dbReference type="Pfam" id="PF00929">
    <property type="entry name" value="RNase_T"/>
    <property type="match status" value="1"/>
</dbReference>
<evidence type="ECO:0000256" key="8">
    <source>
        <dbReference type="ARBA" id="ARBA00022840"/>
    </source>
</evidence>
<accession>A0A242K744</accession>
<feature type="domain" description="Helicase ATP-binding" evidence="12">
    <location>
        <begin position="247"/>
        <end position="516"/>
    </location>
</feature>
<evidence type="ECO:0000313" key="13">
    <source>
        <dbReference type="EMBL" id="OTP16119.1"/>
    </source>
</evidence>
<evidence type="ECO:0000256" key="10">
    <source>
        <dbReference type="HAMAP-Rule" id="MF_02206"/>
    </source>
</evidence>
<evidence type="ECO:0000256" key="9">
    <source>
        <dbReference type="ARBA" id="ARBA00022932"/>
    </source>
</evidence>
<dbReference type="PANTHER" id="PTHR30231">
    <property type="entry name" value="DNA POLYMERASE III SUBUNIT EPSILON"/>
    <property type="match status" value="1"/>
</dbReference>
<dbReference type="Pfam" id="PF13307">
    <property type="entry name" value="Helicase_C_2"/>
    <property type="match status" value="1"/>
</dbReference>
<dbReference type="Pfam" id="PF04851">
    <property type="entry name" value="ResIII"/>
    <property type="match status" value="1"/>
</dbReference>
<keyword evidence="15" id="KW-1185">Reference proteome</keyword>
<comment type="function">
    <text evidence="10 11">3'-5' exonuclease.</text>
</comment>
<dbReference type="GO" id="GO:0003887">
    <property type="term" value="F:DNA-directed DNA polymerase activity"/>
    <property type="evidence" value="ECO:0007669"/>
    <property type="project" value="UniProtKB-KW"/>
</dbReference>
<organism evidence="13">
    <name type="scientific">Candidatus Enterococcus clewellii</name>
    <dbReference type="NCBI Taxonomy" id="1834193"/>
    <lineage>
        <taxon>Bacteria</taxon>
        <taxon>Bacillati</taxon>
        <taxon>Bacillota</taxon>
        <taxon>Bacilli</taxon>
        <taxon>Lactobacillales</taxon>
        <taxon>Enterococcaceae</taxon>
        <taxon>Enterococcus</taxon>
    </lineage>
</organism>
<evidence type="ECO:0000256" key="3">
    <source>
        <dbReference type="ARBA" id="ARBA00022705"/>
    </source>
</evidence>
<dbReference type="CDD" id="cd06127">
    <property type="entry name" value="DEDDh"/>
    <property type="match status" value="1"/>
</dbReference>
<keyword evidence="6 10" id="KW-0378">Hydrolase</keyword>
<dbReference type="InterPro" id="IPR013520">
    <property type="entry name" value="Ribonucl_H"/>
</dbReference>
<keyword evidence="9" id="KW-0239">DNA-directed DNA polymerase</keyword>
<keyword evidence="5 10" id="KW-0547">Nucleotide-binding</keyword>
<dbReference type="GO" id="GO:0003677">
    <property type="term" value="F:DNA binding"/>
    <property type="evidence" value="ECO:0007669"/>
    <property type="project" value="InterPro"/>
</dbReference>
<dbReference type="GO" id="GO:0008408">
    <property type="term" value="F:3'-5' exonuclease activity"/>
    <property type="evidence" value="ECO:0007669"/>
    <property type="project" value="UniProtKB-UniRule"/>
</dbReference>
<evidence type="ECO:0000256" key="2">
    <source>
        <dbReference type="ARBA" id="ARBA00022695"/>
    </source>
</evidence>
<proteinExistence type="inferred from homology"/>
<dbReference type="FunFam" id="3.30.420.10:FF:000045">
    <property type="entry name" value="3'-5' exonuclease DinG"/>
    <property type="match status" value="1"/>
</dbReference>
<dbReference type="RefSeq" id="WP_086349375.1">
    <property type="nucleotide sequence ID" value="NZ_CP147247.1"/>
</dbReference>
<dbReference type="InterPro" id="IPR012337">
    <property type="entry name" value="RNaseH-like_sf"/>
</dbReference>
<dbReference type="AlphaFoldDB" id="A0A242K744"/>
<evidence type="ECO:0000256" key="5">
    <source>
        <dbReference type="ARBA" id="ARBA00022741"/>
    </source>
</evidence>
<dbReference type="InterPro" id="IPR027417">
    <property type="entry name" value="P-loop_NTPase"/>
</dbReference>
<dbReference type="SUPFAM" id="SSF52540">
    <property type="entry name" value="P-loop containing nucleoside triphosphate hydrolases"/>
    <property type="match status" value="1"/>
</dbReference>
<comment type="similarity">
    <text evidence="10 11">Belongs to the helicase family. DinG subfamily. Type 2 sub-subfamily.</text>
</comment>
<evidence type="ECO:0000256" key="7">
    <source>
        <dbReference type="ARBA" id="ARBA00022839"/>
    </source>
</evidence>
<dbReference type="InterPro" id="IPR006935">
    <property type="entry name" value="Helicase/UvrB_N"/>
</dbReference>
<keyword evidence="14" id="KW-0347">Helicase</keyword>
<keyword evidence="1" id="KW-0808">Transferase</keyword>
<dbReference type="PROSITE" id="PS51193">
    <property type="entry name" value="HELICASE_ATP_BIND_2"/>
    <property type="match status" value="1"/>
</dbReference>
<protein>
    <recommendedName>
        <fullName evidence="10 11">3'-5' exonuclease DinG</fullName>
        <ecNumber evidence="10 11">3.1.-.-</ecNumber>
    </recommendedName>
</protein>
<evidence type="ECO:0000256" key="11">
    <source>
        <dbReference type="RuleBase" id="RU364106"/>
    </source>
</evidence>
<feature type="short sequence motif" description="DEAH box" evidence="10">
    <location>
        <begin position="462"/>
        <end position="465"/>
    </location>
</feature>
<dbReference type="SMART" id="SM00479">
    <property type="entry name" value="EXOIII"/>
    <property type="match status" value="1"/>
</dbReference>
<keyword evidence="4 10" id="KW-0540">Nuclease</keyword>
<evidence type="ECO:0000256" key="1">
    <source>
        <dbReference type="ARBA" id="ARBA00022679"/>
    </source>
</evidence>
<reference evidence="14" key="2">
    <citation type="submission" date="2017-05" db="EMBL/GenBank/DDBJ databases">
        <authorList>
            <consortium name="The Broad Institute Genomics Platform"/>
            <consortium name="The Broad Institute Genomic Center for Infectious Diseases"/>
            <person name="Earl A."/>
            <person name="Manson A."/>
            <person name="Schwartman J."/>
            <person name="Gilmore M."/>
            <person name="Abouelleil A."/>
            <person name="Cao P."/>
            <person name="Chapman S."/>
            <person name="Cusick C."/>
            <person name="Shea T."/>
            <person name="Young S."/>
            <person name="Neafsey D."/>
            <person name="Nusbaum C."/>
            <person name="Birren B."/>
        </authorList>
    </citation>
    <scope>NUCLEOTIDE SEQUENCE</scope>
    <source>
        <strain evidence="14">9E7_DIV0242</strain>
    </source>
</reference>
<dbReference type="NCBIfam" id="TIGR01407">
    <property type="entry name" value="dinG_rel"/>
    <property type="match status" value="1"/>
</dbReference>
<dbReference type="EMBL" id="NGMM01000003">
    <property type="protein sequence ID" value="OTP16119.1"/>
    <property type="molecule type" value="Genomic_DNA"/>
</dbReference>
<gene>
    <name evidence="10 11" type="primary">dinG</name>
    <name evidence="13" type="ORF">A5888_002333</name>
    <name evidence="14" type="ORF">A5888_004209</name>
</gene>
<evidence type="ECO:0000259" key="12">
    <source>
        <dbReference type="PROSITE" id="PS51193"/>
    </source>
</evidence>
<dbReference type="EMBL" id="CP147247">
    <property type="protein sequence ID" value="WYJ92436.1"/>
    <property type="molecule type" value="Genomic_DNA"/>
</dbReference>
<dbReference type="Proteomes" id="UP000195141">
    <property type="component" value="Chromosome"/>
</dbReference>
<dbReference type="InterPro" id="IPR014013">
    <property type="entry name" value="Helic_SF1/SF2_ATP-bd_DinG/Rad3"/>
</dbReference>
<dbReference type="GO" id="GO:0005829">
    <property type="term" value="C:cytosol"/>
    <property type="evidence" value="ECO:0007669"/>
    <property type="project" value="TreeGrafter"/>
</dbReference>
<name>A0A242K744_9ENTE</name>
<dbReference type="GO" id="GO:0005524">
    <property type="term" value="F:ATP binding"/>
    <property type="evidence" value="ECO:0007669"/>
    <property type="project" value="UniProtKB-UniRule"/>
</dbReference>
<reference evidence="13" key="1">
    <citation type="submission" date="2017-05" db="EMBL/GenBank/DDBJ databases">
        <title>The Genome Sequence of Enterococcus sp. 9E7_DIV0242.</title>
        <authorList>
            <consortium name="The Broad Institute Genomics Platform"/>
            <consortium name="The Broad Institute Genomic Center for Infectious Diseases"/>
            <person name="Earl A."/>
            <person name="Manson A."/>
            <person name="Schwartman J."/>
            <person name="Gilmore M."/>
            <person name="Abouelleil A."/>
            <person name="Cao P."/>
            <person name="Chapman S."/>
            <person name="Cusick C."/>
            <person name="Shea T."/>
            <person name="Young S."/>
            <person name="Neafsey D."/>
            <person name="Nusbaum C."/>
            <person name="Birren B."/>
        </authorList>
    </citation>
    <scope>NUCLEOTIDE SEQUENCE [LARGE SCALE GENOMIC DNA]</scope>
    <source>
        <strain evidence="13">9E7_DIV0242</strain>
    </source>
</reference>
<dbReference type="HAMAP" id="MF_02206">
    <property type="entry name" value="DinG_exonucl"/>
    <property type="match status" value="1"/>
</dbReference>